<dbReference type="PANTHER" id="PTHR21567">
    <property type="entry name" value="CLASP"/>
    <property type="match status" value="1"/>
</dbReference>
<keyword evidence="5" id="KW-0131">Cell cycle</keyword>
<dbReference type="GO" id="GO:0090307">
    <property type="term" value="P:mitotic spindle assembly"/>
    <property type="evidence" value="ECO:0007669"/>
    <property type="project" value="TreeGrafter"/>
</dbReference>
<accession>A0AAD5YLH7</accession>
<keyword evidence="4" id="KW-0493">Microtubule</keyword>
<name>A0AAD5YLH7_9AGAR</name>
<reference evidence="8" key="1">
    <citation type="submission" date="2022-07" db="EMBL/GenBank/DDBJ databases">
        <title>Genome Sequence of Leucocoprinus birnbaumii.</title>
        <authorList>
            <person name="Buettner E."/>
        </authorList>
    </citation>
    <scope>NUCLEOTIDE SEQUENCE</scope>
    <source>
        <strain evidence="8">VT141</strain>
    </source>
</reference>
<dbReference type="SMART" id="SM01349">
    <property type="entry name" value="TOG"/>
    <property type="match status" value="1"/>
</dbReference>
<dbReference type="InterPro" id="IPR024395">
    <property type="entry name" value="CLASP_N_dom"/>
</dbReference>
<evidence type="ECO:0000256" key="6">
    <source>
        <dbReference type="SAM" id="MobiDB-lite"/>
    </source>
</evidence>
<keyword evidence="5" id="KW-0498">Mitosis</keyword>
<feature type="domain" description="TOG" evidence="7">
    <location>
        <begin position="24"/>
        <end position="265"/>
    </location>
</feature>
<evidence type="ECO:0000256" key="1">
    <source>
        <dbReference type="ARBA" id="ARBA00004186"/>
    </source>
</evidence>
<organism evidence="8 9">
    <name type="scientific">Leucocoprinus birnbaumii</name>
    <dbReference type="NCBI Taxonomy" id="56174"/>
    <lineage>
        <taxon>Eukaryota</taxon>
        <taxon>Fungi</taxon>
        <taxon>Dikarya</taxon>
        <taxon>Basidiomycota</taxon>
        <taxon>Agaricomycotina</taxon>
        <taxon>Agaricomycetes</taxon>
        <taxon>Agaricomycetidae</taxon>
        <taxon>Agaricales</taxon>
        <taxon>Agaricineae</taxon>
        <taxon>Agaricaceae</taxon>
        <taxon>Leucocoprinus</taxon>
    </lineage>
</organism>
<feature type="compositionally biased region" description="Low complexity" evidence="6">
    <location>
        <begin position="517"/>
        <end position="527"/>
    </location>
</feature>
<evidence type="ECO:0000256" key="4">
    <source>
        <dbReference type="ARBA" id="ARBA00022701"/>
    </source>
</evidence>
<feature type="compositionally biased region" description="Polar residues" evidence="6">
    <location>
        <begin position="288"/>
        <end position="305"/>
    </location>
</feature>
<dbReference type="GO" id="GO:0005881">
    <property type="term" value="C:cytoplasmic microtubule"/>
    <property type="evidence" value="ECO:0007669"/>
    <property type="project" value="TreeGrafter"/>
</dbReference>
<dbReference type="InterPro" id="IPR011989">
    <property type="entry name" value="ARM-like"/>
</dbReference>
<dbReference type="EMBL" id="JANIEX010001285">
    <property type="protein sequence ID" value="KAJ3559690.1"/>
    <property type="molecule type" value="Genomic_DNA"/>
</dbReference>
<comment type="caution">
    <text evidence="8">The sequence shown here is derived from an EMBL/GenBank/DDBJ whole genome shotgun (WGS) entry which is preliminary data.</text>
</comment>
<feature type="compositionally biased region" description="Low complexity" evidence="6">
    <location>
        <begin position="390"/>
        <end position="403"/>
    </location>
</feature>
<evidence type="ECO:0000256" key="5">
    <source>
        <dbReference type="ARBA" id="ARBA00022776"/>
    </source>
</evidence>
<dbReference type="GO" id="GO:0005815">
    <property type="term" value="C:microtubule organizing center"/>
    <property type="evidence" value="ECO:0007669"/>
    <property type="project" value="TreeGrafter"/>
</dbReference>
<evidence type="ECO:0000259" key="7">
    <source>
        <dbReference type="SMART" id="SM01349"/>
    </source>
</evidence>
<evidence type="ECO:0000313" key="9">
    <source>
        <dbReference type="Proteomes" id="UP001213000"/>
    </source>
</evidence>
<dbReference type="Pfam" id="PF12348">
    <property type="entry name" value="CLASP_N"/>
    <property type="match status" value="1"/>
</dbReference>
<keyword evidence="9" id="KW-1185">Reference proteome</keyword>
<feature type="region of interest" description="Disordered" evidence="6">
    <location>
        <begin position="390"/>
        <end position="565"/>
    </location>
</feature>
<dbReference type="GO" id="GO:0051301">
    <property type="term" value="P:cell division"/>
    <property type="evidence" value="ECO:0007669"/>
    <property type="project" value="UniProtKB-KW"/>
</dbReference>
<comment type="similarity">
    <text evidence="2">Belongs to the CLASP family.</text>
</comment>
<feature type="compositionally biased region" description="Low complexity" evidence="6">
    <location>
        <begin position="265"/>
        <end position="280"/>
    </location>
</feature>
<evidence type="ECO:0000256" key="2">
    <source>
        <dbReference type="ARBA" id="ARBA00009549"/>
    </source>
</evidence>
<dbReference type="Gene3D" id="1.25.10.10">
    <property type="entry name" value="Leucine-rich Repeat Variant"/>
    <property type="match status" value="1"/>
</dbReference>
<dbReference type="GO" id="GO:0005876">
    <property type="term" value="C:spindle microtubule"/>
    <property type="evidence" value="ECO:0007669"/>
    <property type="project" value="TreeGrafter"/>
</dbReference>
<comment type="subcellular location">
    <subcellularLocation>
        <location evidence="1">Cytoplasm</location>
        <location evidence="1">Cytoskeleton</location>
        <location evidence="1">Spindle</location>
    </subcellularLocation>
</comment>
<evidence type="ECO:0000256" key="3">
    <source>
        <dbReference type="ARBA" id="ARBA00022618"/>
    </source>
</evidence>
<dbReference type="InterPro" id="IPR016024">
    <property type="entry name" value="ARM-type_fold"/>
</dbReference>
<dbReference type="PANTHER" id="PTHR21567:SF60">
    <property type="entry name" value="CLASP N-TERMINAL DOMAIN-CONTAINING PROTEIN"/>
    <property type="match status" value="1"/>
</dbReference>
<dbReference type="AlphaFoldDB" id="A0AAD5YLH7"/>
<proteinExistence type="inferred from homology"/>
<evidence type="ECO:0000313" key="8">
    <source>
        <dbReference type="EMBL" id="KAJ3559690.1"/>
    </source>
</evidence>
<sequence length="639" mass="68048">MESNNVNSLDLQMGIPLISSIQASLTSQEFVQSFEKLKYPLSLSESEESWDQIYNGLQKLGKLCQSATCEHPLEVVSSFRSIHRNLIGAMNSERTRLSGAALDVLSVVVSGLGSDFEPLLPLFFPSLLILCGRTSKVVLSRAKACVLTIVEVTQLPAIINYFVQFSKDKSPTLRLVVAEGTLACLKCFNPPDLEKESLSLAIETLIRNSVRDSNADIRKIGKDVFQSYKVLLPARIESFAAPLTPTIRKYLQLGAANTVAHKRIPSTSTTGSRPPSRTTTQGPGVRPTKTSGPIRSSKPVSNTSKPAAPTRPEPLKAIQVPAKRTATTQNAPPAPPKTSTLASRPFAQDKNATGPQRVIKSTILSVGGPSTLPVDKRDVKLTTTRAIGPARARVASSSSLASSTGSQQTTRLPVKSALAARKIPGQPSDESEPRAAATRDLSRPTLSQLARVRAPVSKTAPKPVRGLEIRKTKPPIRTGLSGHVAAQGRTVRTKTASANVPRPTTPTSIPLPPSPKPSSAELLASSSEAEKELGKPLLDSQPELTTRHGEEPTSPQDVPAIESSASTPSVHNIHIMDVNMALKTPISALLSSIQQGFDLTPCSPLSPPQDYLASSGSPLEAGPFRLGAIKQDVTTGTQL</sequence>
<dbReference type="InterPro" id="IPR034085">
    <property type="entry name" value="TOG"/>
</dbReference>
<dbReference type="GO" id="GO:0008017">
    <property type="term" value="F:microtubule binding"/>
    <property type="evidence" value="ECO:0007669"/>
    <property type="project" value="TreeGrafter"/>
</dbReference>
<dbReference type="Proteomes" id="UP001213000">
    <property type="component" value="Unassembled WGS sequence"/>
</dbReference>
<feature type="region of interest" description="Disordered" evidence="6">
    <location>
        <begin position="261"/>
        <end position="355"/>
    </location>
</feature>
<keyword evidence="3" id="KW-0132">Cell division</keyword>
<dbReference type="SUPFAM" id="SSF48371">
    <property type="entry name" value="ARM repeat"/>
    <property type="match status" value="1"/>
</dbReference>
<protein>
    <recommendedName>
        <fullName evidence="7">TOG domain-containing protein</fullName>
    </recommendedName>
</protein>
<gene>
    <name evidence="8" type="ORF">NP233_g11200</name>
</gene>
<dbReference type="GO" id="GO:1990023">
    <property type="term" value="C:mitotic spindle midzone"/>
    <property type="evidence" value="ECO:0007669"/>
    <property type="project" value="TreeGrafter"/>
</dbReference>